<evidence type="ECO:0000256" key="1">
    <source>
        <dbReference type="ARBA" id="ARBA00005405"/>
    </source>
</evidence>
<dbReference type="GO" id="GO:0030154">
    <property type="term" value="P:cell differentiation"/>
    <property type="evidence" value="ECO:0007669"/>
    <property type="project" value="UniProtKB-KW"/>
</dbReference>
<dbReference type="RefSeq" id="XP_018433146.2">
    <property type="nucleotide sequence ID" value="XM_018577644.2"/>
</dbReference>
<dbReference type="GO" id="GO:0009908">
    <property type="term" value="P:flower development"/>
    <property type="evidence" value="ECO:0007669"/>
    <property type="project" value="UniProtKB-KW"/>
</dbReference>
<keyword evidence="8" id="KW-1185">Reference proteome</keyword>
<comment type="similarity">
    <text evidence="1">Belongs to the FLX family.</text>
</comment>
<feature type="region of interest" description="Disordered" evidence="7">
    <location>
        <begin position="1"/>
        <end position="35"/>
    </location>
</feature>
<feature type="coiled-coil region" evidence="6">
    <location>
        <begin position="54"/>
        <end position="217"/>
    </location>
</feature>
<keyword evidence="4 6" id="KW-0175">Coiled coil</keyword>
<evidence type="ECO:0000256" key="2">
    <source>
        <dbReference type="ARBA" id="ARBA00022473"/>
    </source>
</evidence>
<evidence type="ECO:0000313" key="8">
    <source>
        <dbReference type="Proteomes" id="UP000504610"/>
    </source>
</evidence>
<feature type="compositionally biased region" description="Basic and acidic residues" evidence="7">
    <location>
        <begin position="1"/>
        <end position="27"/>
    </location>
</feature>
<keyword evidence="3" id="KW-0221">Differentiation</keyword>
<accession>A0A6J0JDP1</accession>
<dbReference type="PANTHER" id="PTHR33405:SF20">
    <property type="entry name" value="PROTEIN FLX-LIKE 3"/>
    <property type="match status" value="1"/>
</dbReference>
<dbReference type="Proteomes" id="UP000504610">
    <property type="component" value="Chromosome 1"/>
</dbReference>
<organism evidence="8 9">
    <name type="scientific">Raphanus sativus</name>
    <name type="common">Radish</name>
    <name type="synonym">Raphanus raphanistrum var. sativus</name>
    <dbReference type="NCBI Taxonomy" id="3726"/>
    <lineage>
        <taxon>Eukaryota</taxon>
        <taxon>Viridiplantae</taxon>
        <taxon>Streptophyta</taxon>
        <taxon>Embryophyta</taxon>
        <taxon>Tracheophyta</taxon>
        <taxon>Spermatophyta</taxon>
        <taxon>Magnoliopsida</taxon>
        <taxon>eudicotyledons</taxon>
        <taxon>Gunneridae</taxon>
        <taxon>Pentapetalae</taxon>
        <taxon>rosids</taxon>
        <taxon>malvids</taxon>
        <taxon>Brassicales</taxon>
        <taxon>Brassicaceae</taxon>
        <taxon>Brassiceae</taxon>
        <taxon>Raphanus</taxon>
    </lineage>
</organism>
<evidence type="ECO:0000313" key="10">
    <source>
        <dbReference type="RefSeq" id="XP_056845074.1"/>
    </source>
</evidence>
<reference evidence="8" key="1">
    <citation type="journal article" date="2019" name="Database">
        <title>The radish genome database (RadishGD): an integrated information resource for radish genomics.</title>
        <authorList>
            <person name="Yu H.J."/>
            <person name="Baek S."/>
            <person name="Lee Y.J."/>
            <person name="Cho A."/>
            <person name="Mun J.H."/>
        </authorList>
    </citation>
    <scope>NUCLEOTIDE SEQUENCE [LARGE SCALE GENOMIC DNA]</scope>
    <source>
        <strain evidence="8">cv. WK10039</strain>
    </source>
</reference>
<dbReference type="KEGG" id="rsz:108805700"/>
<proteinExistence type="inferred from homology"/>
<dbReference type="AlphaFoldDB" id="A0A6J0JDP1"/>
<evidence type="ECO:0000313" key="9">
    <source>
        <dbReference type="RefSeq" id="XP_018433146.2"/>
    </source>
</evidence>
<dbReference type="OrthoDB" id="1078100at2759"/>
<protein>
    <submittedName>
        <fullName evidence="9 10">Protein FLX-like 3</fullName>
    </submittedName>
</protein>
<dbReference type="PANTHER" id="PTHR33405">
    <property type="entry name" value="PROTEIN FLX-LIKE 2"/>
    <property type="match status" value="1"/>
</dbReference>
<reference evidence="9 10" key="2">
    <citation type="submission" date="2025-04" db="UniProtKB">
        <authorList>
            <consortium name="RefSeq"/>
        </authorList>
    </citation>
    <scope>IDENTIFICATION</scope>
    <source>
        <tissue evidence="9 10">Leaf</tissue>
    </source>
</reference>
<dbReference type="RefSeq" id="XP_056845074.1">
    <property type="nucleotide sequence ID" value="XM_056989094.1"/>
</dbReference>
<evidence type="ECO:0000256" key="3">
    <source>
        <dbReference type="ARBA" id="ARBA00022782"/>
    </source>
</evidence>
<evidence type="ECO:0000256" key="5">
    <source>
        <dbReference type="ARBA" id="ARBA00023089"/>
    </source>
</evidence>
<evidence type="ECO:0000256" key="6">
    <source>
        <dbReference type="SAM" id="Coils"/>
    </source>
</evidence>
<evidence type="ECO:0000256" key="7">
    <source>
        <dbReference type="SAM" id="MobiDB-lite"/>
    </source>
</evidence>
<dbReference type="InterPro" id="IPR040353">
    <property type="entry name" value="FLX/FLX-like"/>
</dbReference>
<sequence length="271" mass="31525">MSGRDRYHREIQDPYHDRRRFSPERPFLRAPPPPSLLEDLQIQEAEIRRLLGDNHRLADDRVLLERELGSAKEELHRMNLMVSDLRAEQDLQSREFSEKRHKLEADIRAMESYKKEAVQLRGEVQKLSEIKRDLSGDVQILRKDLVKLQSDNKQIPGLRAEVDDLQKELMHARGAIDYEKKEKFELIEQRQIMEKNMVSMAREVEKLRAELATVDSRPWGFGGSYGMNLGSMDGAYRGSYGETDGFLGSSERSQYYSHGSGSQKKPRLDRH</sequence>
<dbReference type="GeneID" id="108805700"/>
<feature type="region of interest" description="Disordered" evidence="7">
    <location>
        <begin position="251"/>
        <end position="271"/>
    </location>
</feature>
<keyword evidence="5" id="KW-0287">Flowering</keyword>
<evidence type="ECO:0000256" key="4">
    <source>
        <dbReference type="ARBA" id="ARBA00023054"/>
    </source>
</evidence>
<feature type="compositionally biased region" description="Polar residues" evidence="7">
    <location>
        <begin position="251"/>
        <end position="263"/>
    </location>
</feature>
<name>A0A6J0JDP1_RAPSA</name>
<keyword evidence="2" id="KW-0217">Developmental protein</keyword>
<gene>
    <name evidence="9 10" type="primary">LOC108805700</name>
</gene>